<evidence type="ECO:0000256" key="1">
    <source>
        <dbReference type="SAM" id="SignalP"/>
    </source>
</evidence>
<dbReference type="InterPro" id="IPR018946">
    <property type="entry name" value="PhoD-like_MPP"/>
</dbReference>
<dbReference type="Proteomes" id="UP001198862">
    <property type="component" value="Unassembled WGS sequence"/>
</dbReference>
<dbReference type="EMBL" id="JAJISD010000001">
    <property type="protein sequence ID" value="MCC8427435.1"/>
    <property type="molecule type" value="Genomic_DNA"/>
</dbReference>
<dbReference type="Gene3D" id="3.60.21.70">
    <property type="entry name" value="PhoD-like phosphatase"/>
    <property type="match status" value="1"/>
</dbReference>
<organism evidence="3 4">
    <name type="scientific">Reyranella aquatilis</name>
    <dbReference type="NCBI Taxonomy" id="2035356"/>
    <lineage>
        <taxon>Bacteria</taxon>
        <taxon>Pseudomonadati</taxon>
        <taxon>Pseudomonadota</taxon>
        <taxon>Alphaproteobacteria</taxon>
        <taxon>Hyphomicrobiales</taxon>
        <taxon>Reyranellaceae</taxon>
        <taxon>Reyranella</taxon>
    </lineage>
</organism>
<keyword evidence="1" id="KW-0732">Signal</keyword>
<evidence type="ECO:0000313" key="3">
    <source>
        <dbReference type="EMBL" id="MCC8427435.1"/>
    </source>
</evidence>
<dbReference type="CDD" id="cd07389">
    <property type="entry name" value="MPP_PhoD"/>
    <property type="match status" value="1"/>
</dbReference>
<dbReference type="RefSeq" id="WP_230548671.1">
    <property type="nucleotide sequence ID" value="NZ_JAJISD010000001.1"/>
</dbReference>
<protein>
    <submittedName>
        <fullName evidence="3">Alkaline phosphatase family protein</fullName>
    </submittedName>
</protein>
<dbReference type="Pfam" id="PF09423">
    <property type="entry name" value="PhoD"/>
    <property type="match status" value="1"/>
</dbReference>
<feature type="signal peptide" evidence="1">
    <location>
        <begin position="1"/>
        <end position="21"/>
    </location>
</feature>
<proteinExistence type="predicted"/>
<name>A0ABS8KN02_9HYPH</name>
<dbReference type="PANTHER" id="PTHR33987">
    <property type="entry name" value="CALCINEURIN-LIKE METALLO-PHOSPHOESTERASE SUPERFAMILY PROTEIN"/>
    <property type="match status" value="1"/>
</dbReference>
<dbReference type="PANTHER" id="PTHR33987:SF1">
    <property type="entry name" value="CALCINEURIN-LIKE METALLO-PHOSPHOESTERASE SUPERFAMILY PROTEIN"/>
    <property type="match status" value="1"/>
</dbReference>
<dbReference type="SUPFAM" id="SSF56300">
    <property type="entry name" value="Metallo-dependent phosphatases"/>
    <property type="match status" value="1"/>
</dbReference>
<sequence length="349" mass="39306">MFTRRTLSKLLAALPLAPATALSQGRPPLSRIAFGSCANQSMAQPIWEAILAYRPDLFIFARDNVYGDFSTPDGENLKRAYDAARTIPGYARLRETVSHLAIWDDHDYGLNDGGVEFTHKARSKELFLEFWNVPAADVRRQREGLYEARIIGPEGMRVHVILLDVRWFRSPLRITDQRGAPGKERYLPDPDPSKTMLGPEQWAWLAEELRRPAEIRLIVSSTQVLAEGHGWERWGNFPLEKQKLVDTIRTSGAKGVVFLSGDRHIGALYRETPADLYPLYEATSSGLNMVYWAAKEAGPNRLGALYAAANFGVVEIDWWERRLLLALRDEGGSVRRSVEIPFDTLGIAT</sequence>
<keyword evidence="4" id="KW-1185">Reference proteome</keyword>
<feature type="chain" id="PRO_5047017096" evidence="1">
    <location>
        <begin position="22"/>
        <end position="349"/>
    </location>
</feature>
<gene>
    <name evidence="3" type="ORF">LJ725_00520</name>
</gene>
<evidence type="ECO:0000259" key="2">
    <source>
        <dbReference type="Pfam" id="PF09423"/>
    </source>
</evidence>
<feature type="domain" description="PhoD-like phosphatase metallophosphatase" evidence="2">
    <location>
        <begin position="77"/>
        <end position="270"/>
    </location>
</feature>
<dbReference type="InterPro" id="IPR038607">
    <property type="entry name" value="PhoD-like_sf"/>
</dbReference>
<reference evidence="3 4" key="1">
    <citation type="submission" date="2021-11" db="EMBL/GenBank/DDBJ databases">
        <authorList>
            <person name="Lee D.-H."/>
            <person name="Kim S.-B."/>
        </authorList>
    </citation>
    <scope>NUCLEOTIDE SEQUENCE [LARGE SCALE GENOMIC DNA]</scope>
    <source>
        <strain evidence="3 4">KCTC 52223</strain>
    </source>
</reference>
<comment type="caution">
    <text evidence="3">The sequence shown here is derived from an EMBL/GenBank/DDBJ whole genome shotgun (WGS) entry which is preliminary data.</text>
</comment>
<dbReference type="InterPro" id="IPR029052">
    <property type="entry name" value="Metallo-depent_PP-like"/>
</dbReference>
<accession>A0ABS8KN02</accession>
<evidence type="ECO:0000313" key="4">
    <source>
        <dbReference type="Proteomes" id="UP001198862"/>
    </source>
</evidence>